<dbReference type="RefSeq" id="WP_133712588.1">
    <property type="nucleotide sequence ID" value="NZ_SOAG01000013.1"/>
</dbReference>
<dbReference type="GO" id="GO:0019305">
    <property type="term" value="P:dTDP-rhamnose biosynthetic process"/>
    <property type="evidence" value="ECO:0007669"/>
    <property type="project" value="UniProtKB-UniPathway"/>
</dbReference>
<dbReference type="UniPathway" id="UPA00124"/>
<feature type="domain" description="RmlD-like substrate binding" evidence="7">
    <location>
        <begin position="1"/>
        <end position="257"/>
    </location>
</feature>
<evidence type="ECO:0000256" key="1">
    <source>
        <dbReference type="ARBA" id="ARBA00004781"/>
    </source>
</evidence>
<dbReference type="OrthoDB" id="9803892at2"/>
<dbReference type="SUPFAM" id="SSF51735">
    <property type="entry name" value="NAD(P)-binding Rossmann-fold domains"/>
    <property type="match status" value="1"/>
</dbReference>
<evidence type="ECO:0000256" key="6">
    <source>
        <dbReference type="RuleBase" id="RU364082"/>
    </source>
</evidence>
<dbReference type="EMBL" id="SOAG01000013">
    <property type="protein sequence ID" value="TDS58135.1"/>
    <property type="molecule type" value="Genomic_DNA"/>
</dbReference>
<comment type="caution">
    <text evidence="8">The sequence shown here is derived from an EMBL/GenBank/DDBJ whole genome shotgun (WGS) entry which is preliminary data.</text>
</comment>
<comment type="function">
    <text evidence="6">Catalyzes the reduction of dTDP-6-deoxy-L-lyxo-4-hexulose to yield dTDP-L-rhamnose.</text>
</comment>
<dbReference type="PANTHER" id="PTHR10491:SF4">
    <property type="entry name" value="METHIONINE ADENOSYLTRANSFERASE 2 SUBUNIT BETA"/>
    <property type="match status" value="1"/>
</dbReference>
<sequence length="258" mass="29441">MRILVTGANGQVGQALQSVSRQFAEIDFIFCDSALLNITDSEKFKEVVKLYRPDVCFNLAAYTAVDSAEDEVEKAFLVNSESLKYIAEICHQNKVVLLHLSTDFVFDGDKEKPYTVNDSPNPINVYGASKLKGEQYIQKIMREYYIVRTSWVYSDFGHNFKNTMLRLAREKKEINVVNDQIGCPTDALDLACYIVGLVEEKRPFGLYHFCGEKIYSWYDFAVEIFKKNNINITVNPISTSEYPAKAKRPKYSVLSSKV</sequence>
<dbReference type="NCBIfam" id="TIGR01214">
    <property type="entry name" value="rmlD"/>
    <property type="match status" value="1"/>
</dbReference>
<keyword evidence="6" id="KW-0521">NADP</keyword>
<dbReference type="CDD" id="cd05254">
    <property type="entry name" value="dTDP_HR_like_SDR_e"/>
    <property type="match status" value="1"/>
</dbReference>
<dbReference type="PANTHER" id="PTHR10491">
    <property type="entry name" value="DTDP-4-DEHYDRORHAMNOSE REDUCTASE"/>
    <property type="match status" value="1"/>
</dbReference>
<dbReference type="EC" id="1.1.1.133" evidence="3 6"/>
<evidence type="ECO:0000256" key="5">
    <source>
        <dbReference type="ARBA" id="ARBA00048200"/>
    </source>
</evidence>
<evidence type="ECO:0000256" key="2">
    <source>
        <dbReference type="ARBA" id="ARBA00010944"/>
    </source>
</evidence>
<name>A0A4V3E8N3_9FLAO</name>
<protein>
    <recommendedName>
        <fullName evidence="4 6">dTDP-4-dehydrorhamnose reductase</fullName>
        <ecNumber evidence="3 6">1.1.1.133</ecNumber>
    </recommendedName>
</protein>
<evidence type="ECO:0000256" key="3">
    <source>
        <dbReference type="ARBA" id="ARBA00012929"/>
    </source>
</evidence>
<keyword evidence="6" id="KW-0560">Oxidoreductase</keyword>
<dbReference type="Gene3D" id="3.90.25.10">
    <property type="entry name" value="UDP-galactose 4-epimerase, domain 1"/>
    <property type="match status" value="1"/>
</dbReference>
<organism evidence="8 9">
    <name type="scientific">Myroides indicus</name>
    <dbReference type="NCBI Taxonomy" id="1323422"/>
    <lineage>
        <taxon>Bacteria</taxon>
        <taxon>Pseudomonadati</taxon>
        <taxon>Bacteroidota</taxon>
        <taxon>Flavobacteriia</taxon>
        <taxon>Flavobacteriales</taxon>
        <taxon>Flavobacteriaceae</taxon>
        <taxon>Myroides</taxon>
    </lineage>
</organism>
<dbReference type="Gene3D" id="3.40.50.720">
    <property type="entry name" value="NAD(P)-binding Rossmann-like Domain"/>
    <property type="match status" value="1"/>
</dbReference>
<evidence type="ECO:0000259" key="7">
    <source>
        <dbReference type="Pfam" id="PF04321"/>
    </source>
</evidence>
<dbReference type="GO" id="GO:0005829">
    <property type="term" value="C:cytosol"/>
    <property type="evidence" value="ECO:0007669"/>
    <property type="project" value="TreeGrafter"/>
</dbReference>
<evidence type="ECO:0000256" key="4">
    <source>
        <dbReference type="ARBA" id="ARBA00017099"/>
    </source>
</evidence>
<dbReference type="InterPro" id="IPR005913">
    <property type="entry name" value="dTDP_dehydrorham_reduct"/>
</dbReference>
<reference evidence="8 9" key="1">
    <citation type="submission" date="2019-03" db="EMBL/GenBank/DDBJ databases">
        <title>Genomic Encyclopedia of Archaeal and Bacterial Type Strains, Phase II (KMG-II): from individual species to whole genera.</title>
        <authorList>
            <person name="Goeker M."/>
        </authorList>
    </citation>
    <scope>NUCLEOTIDE SEQUENCE [LARGE SCALE GENOMIC DNA]</scope>
    <source>
        <strain evidence="8 9">DSM 28213</strain>
    </source>
</reference>
<dbReference type="GO" id="GO:0008831">
    <property type="term" value="F:dTDP-4-dehydrorhamnose reductase activity"/>
    <property type="evidence" value="ECO:0007669"/>
    <property type="project" value="UniProtKB-EC"/>
</dbReference>
<dbReference type="InterPro" id="IPR029903">
    <property type="entry name" value="RmlD-like-bd"/>
</dbReference>
<evidence type="ECO:0000313" key="9">
    <source>
        <dbReference type="Proteomes" id="UP000295215"/>
    </source>
</evidence>
<comment type="catalytic activity">
    <reaction evidence="5">
        <text>dTDP-beta-L-rhamnose + NADP(+) = dTDP-4-dehydro-beta-L-rhamnose + NADPH + H(+)</text>
        <dbReference type="Rhea" id="RHEA:21796"/>
        <dbReference type="ChEBI" id="CHEBI:15378"/>
        <dbReference type="ChEBI" id="CHEBI:57510"/>
        <dbReference type="ChEBI" id="CHEBI:57783"/>
        <dbReference type="ChEBI" id="CHEBI:58349"/>
        <dbReference type="ChEBI" id="CHEBI:62830"/>
        <dbReference type="EC" id="1.1.1.133"/>
    </reaction>
</comment>
<dbReference type="Proteomes" id="UP000295215">
    <property type="component" value="Unassembled WGS sequence"/>
</dbReference>
<comment type="similarity">
    <text evidence="2 6">Belongs to the dTDP-4-dehydrorhamnose reductase family.</text>
</comment>
<keyword evidence="9" id="KW-1185">Reference proteome</keyword>
<dbReference type="InterPro" id="IPR036291">
    <property type="entry name" value="NAD(P)-bd_dom_sf"/>
</dbReference>
<gene>
    <name evidence="8" type="ORF">C8P70_11347</name>
</gene>
<dbReference type="Pfam" id="PF04321">
    <property type="entry name" value="RmlD_sub_bind"/>
    <property type="match status" value="1"/>
</dbReference>
<comment type="pathway">
    <text evidence="1 6">Carbohydrate biosynthesis; dTDP-L-rhamnose biosynthesis.</text>
</comment>
<dbReference type="AlphaFoldDB" id="A0A4V3E8N3"/>
<proteinExistence type="inferred from homology"/>
<accession>A0A4V3E8N3</accession>
<evidence type="ECO:0000313" key="8">
    <source>
        <dbReference type="EMBL" id="TDS58135.1"/>
    </source>
</evidence>